<organism evidence="10 11">
    <name type="scientific">Candidatus Roizmanbacteria bacterium RIFCSPLOWO2_01_FULL_38_12</name>
    <dbReference type="NCBI Taxonomy" id="1802061"/>
    <lineage>
        <taxon>Bacteria</taxon>
        <taxon>Candidatus Roizmaniibacteriota</taxon>
    </lineage>
</organism>
<dbReference type="EMBL" id="MGAL01000017">
    <property type="protein sequence ID" value="OGK48274.1"/>
    <property type="molecule type" value="Genomic_DNA"/>
</dbReference>
<dbReference type="GO" id="GO:0005524">
    <property type="term" value="F:ATP binding"/>
    <property type="evidence" value="ECO:0007669"/>
    <property type="project" value="UniProtKB-KW"/>
</dbReference>
<reference evidence="10 11" key="1">
    <citation type="journal article" date="2016" name="Nat. Commun.">
        <title>Thousands of microbial genomes shed light on interconnected biogeochemical processes in an aquifer system.</title>
        <authorList>
            <person name="Anantharaman K."/>
            <person name="Brown C.T."/>
            <person name="Hug L.A."/>
            <person name="Sharon I."/>
            <person name="Castelle C.J."/>
            <person name="Probst A.J."/>
            <person name="Thomas B.C."/>
            <person name="Singh A."/>
            <person name="Wilkins M.J."/>
            <person name="Karaoz U."/>
            <person name="Brodie E.L."/>
            <person name="Williams K.H."/>
            <person name="Hubbard S.S."/>
            <person name="Banfield J.F."/>
        </authorList>
    </citation>
    <scope>NUCLEOTIDE SEQUENCE [LARGE SCALE GENOMIC DNA]</scope>
</reference>
<proteinExistence type="inferred from homology"/>
<dbReference type="AlphaFoldDB" id="A0A1F7IY46"/>
<dbReference type="Pfam" id="PF00749">
    <property type="entry name" value="tRNA-synt_1c"/>
    <property type="match status" value="1"/>
</dbReference>
<evidence type="ECO:0000256" key="7">
    <source>
        <dbReference type="RuleBase" id="RU363037"/>
    </source>
</evidence>
<dbReference type="InterPro" id="IPR045462">
    <property type="entry name" value="aa-tRNA-synth_I_cd-bd"/>
</dbReference>
<dbReference type="SUPFAM" id="SSF52374">
    <property type="entry name" value="Nucleotidylyl transferase"/>
    <property type="match status" value="1"/>
</dbReference>
<comment type="caution">
    <text evidence="10">The sequence shown here is derived from an EMBL/GenBank/DDBJ whole genome shotgun (WGS) entry which is preliminary data.</text>
</comment>
<evidence type="ECO:0000256" key="4">
    <source>
        <dbReference type="ARBA" id="ARBA00022840"/>
    </source>
</evidence>
<keyword evidence="6 7" id="KW-0030">Aminoacyl-tRNA synthetase</keyword>
<accession>A0A1F7IY46</accession>
<feature type="domain" description="Aminoacyl-tRNA synthetase class I anticodon-binding" evidence="9">
    <location>
        <begin position="260"/>
        <end position="373"/>
    </location>
</feature>
<dbReference type="Pfam" id="PF19269">
    <property type="entry name" value="Anticodon_2"/>
    <property type="match status" value="1"/>
</dbReference>
<dbReference type="InterPro" id="IPR049940">
    <property type="entry name" value="GluQ/Sye"/>
</dbReference>
<dbReference type="InterPro" id="IPR020058">
    <property type="entry name" value="Glu/Gln-tRNA-synth_Ib_cat-dom"/>
</dbReference>
<keyword evidence="5 7" id="KW-0648">Protein biosynthesis</keyword>
<evidence type="ECO:0000256" key="1">
    <source>
        <dbReference type="ARBA" id="ARBA00007894"/>
    </source>
</evidence>
<dbReference type="GO" id="GO:0000049">
    <property type="term" value="F:tRNA binding"/>
    <property type="evidence" value="ECO:0007669"/>
    <property type="project" value="InterPro"/>
</dbReference>
<evidence type="ECO:0000313" key="10">
    <source>
        <dbReference type="EMBL" id="OGK48274.1"/>
    </source>
</evidence>
<dbReference type="InterPro" id="IPR004527">
    <property type="entry name" value="Glu-tRNA-ligase_bac/mito"/>
</dbReference>
<dbReference type="InterPro" id="IPR020751">
    <property type="entry name" value="aa-tRNA-synth_I_codon-bd_sub2"/>
</dbReference>
<dbReference type="PANTHER" id="PTHR43311:SF2">
    <property type="entry name" value="GLUTAMATE--TRNA LIGASE, MITOCHONDRIAL-RELATED"/>
    <property type="match status" value="1"/>
</dbReference>
<evidence type="ECO:0000313" key="11">
    <source>
        <dbReference type="Proteomes" id="UP000177141"/>
    </source>
</evidence>
<comment type="similarity">
    <text evidence="1">Belongs to the class-I aminoacyl-tRNA synthetase family. Glutamate--tRNA ligase type 1 subfamily.</text>
</comment>
<name>A0A1F7IY46_9BACT</name>
<keyword evidence="3 7" id="KW-0547">Nucleotide-binding</keyword>
<evidence type="ECO:0000259" key="9">
    <source>
        <dbReference type="Pfam" id="PF19269"/>
    </source>
</evidence>
<evidence type="ECO:0000256" key="5">
    <source>
        <dbReference type="ARBA" id="ARBA00022917"/>
    </source>
</evidence>
<keyword evidence="4 7" id="KW-0067">ATP-binding</keyword>
<sequence length="379" mass="44396">MKYAKELIEKGKAYYCICSKERLDEVRKKMIAVKKIPKYDKQCLSVQDEVKQKVEKGEKYVIRLNVPEHFDVTFEDIIRKTVTINTDNLDDQVLIKSDGYPTYHLAVVVDDHLMKISHIIRAEEWISSTPKHVLLYQAFGWELPVFAHLPILRNPDRSKLSKRKNPVWASWYLEQGYIPEAVLNYLALMGWSHPQEKEIFDKDEFVRVFSLERVSPVGPAFDPVKLEWMNGQYIMRINNEDLKFKILEFYKDKKLPEGIVEKTIPLIKERIKKLSDYYPLCEFYFKKPEKYELDLKDNKDLLKKISEKLGSIKEWKADDIGKSMIDLAKTEGISNSKFFMILRIAISGKKITPPLNESMEILGQVESVSRLKNIKNVIL</sequence>
<evidence type="ECO:0000259" key="8">
    <source>
        <dbReference type="Pfam" id="PF00749"/>
    </source>
</evidence>
<gene>
    <name evidence="10" type="ORF">A3A93_01365</name>
</gene>
<keyword evidence="2 7" id="KW-0436">Ligase</keyword>
<dbReference type="GO" id="GO:0005829">
    <property type="term" value="C:cytosol"/>
    <property type="evidence" value="ECO:0007669"/>
    <property type="project" value="TreeGrafter"/>
</dbReference>
<feature type="domain" description="Glutamyl/glutaminyl-tRNA synthetase class Ib catalytic" evidence="8">
    <location>
        <begin position="2"/>
        <end position="228"/>
    </location>
</feature>
<dbReference type="STRING" id="1802061.A3A93_01365"/>
<dbReference type="Gene3D" id="3.40.50.620">
    <property type="entry name" value="HUPs"/>
    <property type="match status" value="1"/>
</dbReference>
<evidence type="ECO:0000256" key="3">
    <source>
        <dbReference type="ARBA" id="ARBA00022741"/>
    </source>
</evidence>
<dbReference type="Proteomes" id="UP000177141">
    <property type="component" value="Unassembled WGS sequence"/>
</dbReference>
<dbReference type="InterPro" id="IPR008925">
    <property type="entry name" value="aa_tRNA-synth_I_cd-bd_sf"/>
</dbReference>
<dbReference type="GO" id="GO:0006424">
    <property type="term" value="P:glutamyl-tRNA aminoacylation"/>
    <property type="evidence" value="ECO:0007669"/>
    <property type="project" value="InterPro"/>
</dbReference>
<dbReference type="NCBIfam" id="TIGR00464">
    <property type="entry name" value="gltX_bact"/>
    <property type="match status" value="1"/>
</dbReference>
<dbReference type="SUPFAM" id="SSF48163">
    <property type="entry name" value="An anticodon-binding domain of class I aminoacyl-tRNA synthetases"/>
    <property type="match status" value="1"/>
</dbReference>
<protein>
    <submittedName>
        <fullName evidence="10">Glutamate--tRNA ligase</fullName>
    </submittedName>
</protein>
<evidence type="ECO:0000256" key="6">
    <source>
        <dbReference type="ARBA" id="ARBA00023146"/>
    </source>
</evidence>
<dbReference type="GO" id="GO:0004818">
    <property type="term" value="F:glutamate-tRNA ligase activity"/>
    <property type="evidence" value="ECO:0007669"/>
    <property type="project" value="InterPro"/>
</dbReference>
<dbReference type="PANTHER" id="PTHR43311">
    <property type="entry name" value="GLUTAMATE--TRNA LIGASE"/>
    <property type="match status" value="1"/>
</dbReference>
<evidence type="ECO:0000256" key="2">
    <source>
        <dbReference type="ARBA" id="ARBA00022598"/>
    </source>
</evidence>
<dbReference type="Gene3D" id="1.10.10.350">
    <property type="match status" value="1"/>
</dbReference>
<dbReference type="InterPro" id="IPR014729">
    <property type="entry name" value="Rossmann-like_a/b/a_fold"/>
</dbReference>